<dbReference type="OrthoDB" id="5736932at2"/>
<evidence type="ECO:0000313" key="2">
    <source>
        <dbReference type="EMBL" id="AQQ69218.1"/>
    </source>
</evidence>
<evidence type="ECO:0000256" key="1">
    <source>
        <dbReference type="SAM" id="Phobius"/>
    </source>
</evidence>
<accession>A0A1Q2M9J2</accession>
<evidence type="ECO:0000313" key="3">
    <source>
        <dbReference type="Proteomes" id="UP000188219"/>
    </source>
</evidence>
<feature type="transmembrane region" description="Helical" evidence="1">
    <location>
        <begin position="6"/>
        <end position="24"/>
    </location>
</feature>
<organism evidence="2 3">
    <name type="scientific">Microbulbifer agarilyticus</name>
    <dbReference type="NCBI Taxonomy" id="260552"/>
    <lineage>
        <taxon>Bacteria</taxon>
        <taxon>Pseudomonadati</taxon>
        <taxon>Pseudomonadota</taxon>
        <taxon>Gammaproteobacteria</taxon>
        <taxon>Cellvibrionales</taxon>
        <taxon>Microbulbiferaceae</taxon>
        <taxon>Microbulbifer</taxon>
    </lineage>
</organism>
<dbReference type="EMBL" id="CP019650">
    <property type="protein sequence ID" value="AQQ69218.1"/>
    <property type="molecule type" value="Genomic_DNA"/>
</dbReference>
<dbReference type="AlphaFoldDB" id="A0A1Q2M9J2"/>
<keyword evidence="3" id="KW-1185">Reference proteome</keyword>
<gene>
    <name evidence="2" type="ORF">Mag101_17440</name>
</gene>
<dbReference type="KEGG" id="maga:Mag101_17440"/>
<sequence length="121" mass="13705">MPPWFEIAVTIAAAIAAVFFFAKYRETAAALHESERMKIKYSKDLDRYRDTPQLRALRDALIGERNLPVDDEGREQLLIRDSARKLVHITVQKRTAEPVSGDESVEYTAAGEARTLQELEG</sequence>
<dbReference type="RefSeq" id="WP_077407814.1">
    <property type="nucleotide sequence ID" value="NZ_CP019650.1"/>
</dbReference>
<name>A0A1Q2M9J2_9GAMM</name>
<keyword evidence="1" id="KW-0472">Membrane</keyword>
<dbReference type="Proteomes" id="UP000188219">
    <property type="component" value="Chromosome"/>
</dbReference>
<keyword evidence="1" id="KW-1133">Transmembrane helix</keyword>
<keyword evidence="1" id="KW-0812">Transmembrane</keyword>
<reference evidence="2" key="1">
    <citation type="submission" date="2017-02" db="EMBL/GenBank/DDBJ databases">
        <title>Genome of Microbulbifer agarilyticus GP101.</title>
        <authorList>
            <person name="Jung J."/>
            <person name="Bae S.S."/>
            <person name="Baek K."/>
        </authorList>
    </citation>
    <scope>NUCLEOTIDE SEQUENCE [LARGE SCALE GENOMIC DNA]</scope>
    <source>
        <strain evidence="2">GP101</strain>
    </source>
</reference>
<protein>
    <submittedName>
        <fullName evidence="2">Uncharacterized protein</fullName>
    </submittedName>
</protein>
<proteinExistence type="predicted"/>
<dbReference type="STRING" id="260552.Mag101_17440"/>